<evidence type="ECO:0000313" key="2">
    <source>
        <dbReference type="Proteomes" id="UP001060085"/>
    </source>
</evidence>
<protein>
    <submittedName>
        <fullName evidence="1">Uncharacterized protein</fullName>
    </submittedName>
</protein>
<name>A0ACC0BK43_CATRO</name>
<keyword evidence="2" id="KW-1185">Reference proteome</keyword>
<dbReference type="EMBL" id="CM044703">
    <property type="protein sequence ID" value="KAI5673085.1"/>
    <property type="molecule type" value="Genomic_DNA"/>
</dbReference>
<dbReference type="Proteomes" id="UP001060085">
    <property type="component" value="Linkage Group LG03"/>
</dbReference>
<proteinExistence type="predicted"/>
<accession>A0ACC0BK43</accession>
<evidence type="ECO:0000313" key="1">
    <source>
        <dbReference type="EMBL" id="KAI5673085.1"/>
    </source>
</evidence>
<organism evidence="1 2">
    <name type="scientific">Catharanthus roseus</name>
    <name type="common">Madagascar periwinkle</name>
    <name type="synonym">Vinca rosea</name>
    <dbReference type="NCBI Taxonomy" id="4058"/>
    <lineage>
        <taxon>Eukaryota</taxon>
        <taxon>Viridiplantae</taxon>
        <taxon>Streptophyta</taxon>
        <taxon>Embryophyta</taxon>
        <taxon>Tracheophyta</taxon>
        <taxon>Spermatophyta</taxon>
        <taxon>Magnoliopsida</taxon>
        <taxon>eudicotyledons</taxon>
        <taxon>Gunneridae</taxon>
        <taxon>Pentapetalae</taxon>
        <taxon>asterids</taxon>
        <taxon>lamiids</taxon>
        <taxon>Gentianales</taxon>
        <taxon>Apocynaceae</taxon>
        <taxon>Rauvolfioideae</taxon>
        <taxon>Vinceae</taxon>
        <taxon>Catharanthinae</taxon>
        <taxon>Catharanthus</taxon>
    </lineage>
</organism>
<reference evidence="2" key="1">
    <citation type="journal article" date="2023" name="Nat. Plants">
        <title>Single-cell RNA sequencing provides a high-resolution roadmap for understanding the multicellular compartmentation of specialized metabolism.</title>
        <authorList>
            <person name="Sun S."/>
            <person name="Shen X."/>
            <person name="Li Y."/>
            <person name="Li Y."/>
            <person name="Wang S."/>
            <person name="Li R."/>
            <person name="Zhang H."/>
            <person name="Shen G."/>
            <person name="Guo B."/>
            <person name="Wei J."/>
            <person name="Xu J."/>
            <person name="St-Pierre B."/>
            <person name="Chen S."/>
            <person name="Sun C."/>
        </authorList>
    </citation>
    <scope>NUCLEOTIDE SEQUENCE [LARGE SCALE GENOMIC DNA]</scope>
</reference>
<sequence>MVCEMESDHVEEMDVEVLSSMWPEDMIEVGKQFNIEKPGADQDMLEEVTINEDTTVVDFKRLLELTNYSEKGSSQLAYLVKNWEFKQANAVRLLREELDNLNKQQQESELKKLEILEEHRFEEERYGGDKRPVSILDDNLKYVFHDIPRRKNDVIIQDKRLEIEAEYDSILYWKQRAKHLEKLLEASIQREQILLEKLHESIENLERQSSPVEELSQILKRADNFLHFVLQNAPVVIGHQDNELRYRFIYNHFPSLREEDIIGKTDVEIFTGAGVKESQDFKREVLERGLPAKREITFETELFGSKTFLIYVEPVFSKAGETIGVNYMGMEVTDQVRKREKMAKLREEIAVQKAKETELNRTIHITEETMRAKQMLATMSHEIRSPLSGVVSMTEILSTTKLDKEQRQLVNVMLSSGDLVLQLINDILDLSKVESGVMKLEATKFRPREVVKHVLQTAAASLQKLLTLEGHVADDVPVEVIGDVLRIRQILTNLISNAIKFTHEGKVGIKLYVVAEQHLETKQNCHEKISLDQSKVSESTQKEDKCLSATQSLQRDSCMRNHREASNENDKFNDEPSTPNRSATMMCEEEENHSVPQETTVWLRCDVYDTGIGIPENALPTLFKKYMQVGADTARKYGGTGLGLAICKQLVELMGGRLTVSSKEHCGSTFTFVLPYKVSLVADSSDDADELSDMVGHDMHTDANEDDMMCGFFQFQPRTLGTLFSSQGSGRTQKLLPNSFGYNAMHTSTRFQDDYFLYSENNLTEETSSVGDASSVAATQKSSEPQTSQSYEPGCDNEDIVTESRDTQDHRNCKVSDQYLHSSDSSITSKECSATSEITIANQTCQTQVQSDRSSGCSSSNSPEITKSTLKPKILLVEDNKINVMVTKSMMKQLGHNIDVVNNGVEAVRAVQRSTYDLILMDVCMPVMDGLQATRLIRAFEESGNWDAAVKAGIEPELSCSDRSANDQACKPLSKRIPVIAMTANALSESADDCYANGMDSFVSKPVTFQTLKDCLQEYLP</sequence>
<comment type="caution">
    <text evidence="1">The sequence shown here is derived from an EMBL/GenBank/DDBJ whole genome shotgun (WGS) entry which is preliminary data.</text>
</comment>
<gene>
    <name evidence="1" type="ORF">M9H77_13449</name>
</gene>